<dbReference type="InterPro" id="IPR019954">
    <property type="entry name" value="Ubiquitin_CS"/>
</dbReference>
<keyword evidence="5" id="KW-0689">Ribosomal protein</keyword>
<dbReference type="GO" id="GO:0005840">
    <property type="term" value="C:ribosome"/>
    <property type="evidence" value="ECO:0007669"/>
    <property type="project" value="UniProtKB-KW"/>
</dbReference>
<organism evidence="10 11">
    <name type="scientific">Meloidogyne javanica</name>
    <name type="common">Root-knot nematode worm</name>
    <dbReference type="NCBI Taxonomy" id="6303"/>
    <lineage>
        <taxon>Eukaryota</taxon>
        <taxon>Metazoa</taxon>
        <taxon>Ecdysozoa</taxon>
        <taxon>Nematoda</taxon>
        <taxon>Chromadorea</taxon>
        <taxon>Rhabditida</taxon>
        <taxon>Tylenchina</taxon>
        <taxon>Tylenchomorpha</taxon>
        <taxon>Tylenchoidea</taxon>
        <taxon>Meloidogynidae</taxon>
        <taxon>Meloidogyninae</taxon>
        <taxon>Meloidogyne</taxon>
        <taxon>Meloidogyne incognita group</taxon>
    </lineage>
</organism>
<dbReference type="WBParaSite" id="scaffold34045_cov216.g21124">
    <property type="protein sequence ID" value="scaffold34045_cov216.g21124"/>
    <property type="gene ID" value="scaffold34045_cov216.g21124"/>
</dbReference>
<dbReference type="InterPro" id="IPR003903">
    <property type="entry name" value="UIM_dom"/>
</dbReference>
<dbReference type="Pfam" id="PF04758">
    <property type="entry name" value="Ribosomal_S30"/>
    <property type="match status" value="1"/>
</dbReference>
<feature type="compositionally biased region" description="Polar residues" evidence="8">
    <location>
        <begin position="201"/>
        <end position="210"/>
    </location>
</feature>
<dbReference type="Proteomes" id="UP000887561">
    <property type="component" value="Unplaced"/>
</dbReference>
<keyword evidence="6" id="KW-0539">Nucleus</keyword>
<feature type="region of interest" description="Disordered" evidence="8">
    <location>
        <begin position="182"/>
        <end position="221"/>
    </location>
</feature>
<dbReference type="PROSITE" id="PS00299">
    <property type="entry name" value="UBIQUITIN_1"/>
    <property type="match status" value="1"/>
</dbReference>
<dbReference type="InterPro" id="IPR050158">
    <property type="entry name" value="Ubiquitin_ubiquitin-like"/>
</dbReference>
<dbReference type="InterPro" id="IPR019956">
    <property type="entry name" value="Ubiquitin_dom"/>
</dbReference>
<keyword evidence="7" id="KW-0687">Ribonucleoprotein</keyword>
<dbReference type="FunFam" id="3.10.20.90:FF:000016">
    <property type="entry name" value="Polyubiquitin 3"/>
    <property type="match status" value="1"/>
</dbReference>
<dbReference type="GO" id="GO:0006412">
    <property type="term" value="P:translation"/>
    <property type="evidence" value="ECO:0007669"/>
    <property type="project" value="InterPro"/>
</dbReference>
<dbReference type="GO" id="GO:0003735">
    <property type="term" value="F:structural constituent of ribosome"/>
    <property type="evidence" value="ECO:0007669"/>
    <property type="project" value="InterPro"/>
</dbReference>
<evidence type="ECO:0000259" key="9">
    <source>
        <dbReference type="PROSITE" id="PS50053"/>
    </source>
</evidence>
<dbReference type="PRINTS" id="PR00348">
    <property type="entry name" value="UBIQUITIN"/>
</dbReference>
<evidence type="ECO:0000256" key="5">
    <source>
        <dbReference type="ARBA" id="ARBA00022980"/>
    </source>
</evidence>
<accession>A0A915MB65</accession>
<reference evidence="11" key="1">
    <citation type="submission" date="2022-11" db="UniProtKB">
        <authorList>
            <consortium name="WormBaseParasite"/>
        </authorList>
    </citation>
    <scope>IDENTIFICATION</scope>
</reference>
<dbReference type="PANTHER" id="PTHR10666">
    <property type="entry name" value="UBIQUITIN"/>
    <property type="match status" value="1"/>
</dbReference>
<dbReference type="InterPro" id="IPR000626">
    <property type="entry name" value="Ubiquitin-like_dom"/>
</dbReference>
<evidence type="ECO:0000256" key="6">
    <source>
        <dbReference type="ARBA" id="ARBA00023242"/>
    </source>
</evidence>
<dbReference type="PROSITE" id="PS50053">
    <property type="entry name" value="UBIQUITIN_2"/>
    <property type="match status" value="1"/>
</dbReference>
<evidence type="ECO:0000256" key="7">
    <source>
        <dbReference type="ARBA" id="ARBA00023274"/>
    </source>
</evidence>
<proteinExistence type="predicted"/>
<dbReference type="GO" id="GO:0003729">
    <property type="term" value="F:mRNA binding"/>
    <property type="evidence" value="ECO:0007669"/>
    <property type="project" value="UniProtKB-ARBA"/>
</dbReference>
<dbReference type="InterPro" id="IPR029071">
    <property type="entry name" value="Ubiquitin-like_domsf"/>
</dbReference>
<evidence type="ECO:0000256" key="3">
    <source>
        <dbReference type="ARBA" id="ARBA00022490"/>
    </source>
</evidence>
<evidence type="ECO:0000256" key="8">
    <source>
        <dbReference type="SAM" id="MobiDB-lite"/>
    </source>
</evidence>
<dbReference type="SUPFAM" id="SSF54236">
    <property type="entry name" value="Ubiquitin-like"/>
    <property type="match status" value="1"/>
</dbReference>
<dbReference type="GO" id="GO:0005737">
    <property type="term" value="C:cytoplasm"/>
    <property type="evidence" value="ECO:0007669"/>
    <property type="project" value="UniProtKB-SubCell"/>
</dbReference>
<dbReference type="SMART" id="SM00213">
    <property type="entry name" value="UBQ"/>
    <property type="match status" value="1"/>
</dbReference>
<protein>
    <submittedName>
        <fullName evidence="11">Ubiquitin-like domain-containing protein</fullName>
    </submittedName>
</protein>
<evidence type="ECO:0000313" key="10">
    <source>
        <dbReference type="Proteomes" id="UP000887561"/>
    </source>
</evidence>
<evidence type="ECO:0000313" key="11">
    <source>
        <dbReference type="WBParaSite" id="scaffold34045_cov216.g21124"/>
    </source>
</evidence>
<evidence type="ECO:0000256" key="1">
    <source>
        <dbReference type="ARBA" id="ARBA00004123"/>
    </source>
</evidence>
<name>A0A915MB65_MELJA</name>
<dbReference type="AlphaFoldDB" id="A0A915MB65"/>
<dbReference type="GO" id="GO:1990904">
    <property type="term" value="C:ribonucleoprotein complex"/>
    <property type="evidence" value="ECO:0007669"/>
    <property type="project" value="UniProtKB-KW"/>
</dbReference>
<dbReference type="InterPro" id="IPR006846">
    <property type="entry name" value="Ribosomal_eS30"/>
</dbReference>
<dbReference type="Gene3D" id="3.10.20.90">
    <property type="entry name" value="Phosphatidylinositol 3-kinase Catalytic Subunit, Chain A, domain 1"/>
    <property type="match status" value="1"/>
</dbReference>
<sequence length="352" mass="39533">MQIFVKTLTGKTITLEVEASDTIENVKAKIQDKEGIPPDQQRLIFAGKQLEDGRTLADYNIQKESTLHLVLRLRGGKVHGSLARAGKVRAQTPKVEKQEYNVPREFWNETRRSRKFENDLEKALALSLNESAQPWIASNSPDDELTATSASLSKQTEELELQRALEESLREANRLKSLKTAESSMVHEAMKQSLQKPEESAASTSMSGKCQSKDDQNSQSSSSKLLFNQGLFLMSDIISSQKQEQLGSDQFAEKSREINSLISSFPNGIVPESLLGDALNKMFDKWNCLLSQVVTEVDQTQPIPEHIKETAEFAVKGFRDACLGMNSELTHISMNWQLKNPDELTKQWNFAK</sequence>
<comment type="subcellular location">
    <subcellularLocation>
        <location evidence="2">Cytoplasm</location>
    </subcellularLocation>
    <subcellularLocation>
        <location evidence="1">Nucleus</location>
    </subcellularLocation>
</comment>
<evidence type="ECO:0000256" key="2">
    <source>
        <dbReference type="ARBA" id="ARBA00004496"/>
    </source>
</evidence>
<dbReference type="CDD" id="cd01803">
    <property type="entry name" value="Ubl_ubiquitin"/>
    <property type="match status" value="1"/>
</dbReference>
<feature type="domain" description="Ubiquitin-like" evidence="9">
    <location>
        <begin position="1"/>
        <end position="76"/>
    </location>
</feature>
<keyword evidence="10" id="KW-1185">Reference proteome</keyword>
<keyword evidence="3" id="KW-0963">Cytoplasm</keyword>
<dbReference type="SMART" id="SM00726">
    <property type="entry name" value="UIM"/>
    <property type="match status" value="2"/>
</dbReference>
<dbReference type="PROSITE" id="PS50330">
    <property type="entry name" value="UIM"/>
    <property type="match status" value="1"/>
</dbReference>
<dbReference type="GO" id="GO:0005634">
    <property type="term" value="C:nucleus"/>
    <property type="evidence" value="ECO:0007669"/>
    <property type="project" value="UniProtKB-SubCell"/>
</dbReference>
<dbReference type="Pfam" id="PF00240">
    <property type="entry name" value="ubiquitin"/>
    <property type="match status" value="1"/>
</dbReference>
<evidence type="ECO:0000256" key="4">
    <source>
        <dbReference type="ARBA" id="ARBA00022499"/>
    </source>
</evidence>
<keyword evidence="4" id="KW-1017">Isopeptide bond</keyword>